<dbReference type="KEGG" id="rgu:A4W93_24120"/>
<evidence type="ECO:0000256" key="2">
    <source>
        <dbReference type="ARBA" id="ARBA00012438"/>
    </source>
</evidence>
<dbReference type="SMART" id="SM00388">
    <property type="entry name" value="HisKA"/>
    <property type="match status" value="1"/>
</dbReference>
<keyword evidence="3" id="KW-0597">Phosphoprotein</keyword>
<dbReference type="EC" id="2.7.13.3" evidence="2"/>
<comment type="catalytic activity">
    <reaction evidence="1">
        <text>ATP + protein L-histidine = ADP + protein N-phospho-L-histidine.</text>
        <dbReference type="EC" id="2.7.13.3"/>
    </reaction>
</comment>
<accession>A0A1W6LII3</accession>
<evidence type="ECO:0000256" key="3">
    <source>
        <dbReference type="ARBA" id="ARBA00022553"/>
    </source>
</evidence>
<keyword evidence="5" id="KW-0812">Transmembrane</keyword>
<sequence>MQPREESWFGALGVAGDTQAPEDGWVDAPESRHDGDWQAVGAKESESRFLSRQARRIVGSGQSAFQRIYGAFLSARATLGLALVLSVVISSAFGNRPPILVAAICVAYAAITCSMWLFPRVRPAVRPSTLARLRSPQWIATIGVDIVCFVGLHAVSPASSLNYVALLVLPVLMAGVLTPRLMAFATTACITLALLALAAFGVVKGGDLTVLLTQAGLAGAGLFVVTILAGELAGRLAREELTARGSLELARQQAQLNRLVIEEMTEGVIVVDRRGRVRAANPAARGLLVTEGLSSEAPFQLWGVDAWSALVKSVERAFSDGRWPEGGRDVVLTFDSGVTRTLRLRVRFTRRRESNATEELCVLFLEDVRSVQARTRQEKLAAMGRVSAGIAHEIRNPLAAISQANALMAEDATTPSQRQLTRMVTDNVERLKRIVDDVMEVSPGAAREPEVIDVTALVASTCSEWARTVELPLGEQSVLRVDLPTQPVGVLFDPEHLRRVLVNLLDNAKRHASNVPGAVRVRLSVRDDSRAVVSVLSDGQPIPPDVERYLFEPFFSTRSRGTGLGLYICRELCERYGARIDYRVRPPAEPNRNEFFVAMRRQPLPTGGVGEARLHLTS</sequence>
<proteinExistence type="predicted"/>
<dbReference type="PANTHER" id="PTHR43065:SF52">
    <property type="entry name" value="SENSOR PROTEIN KINASE PILS"/>
    <property type="match status" value="1"/>
</dbReference>
<organism evidence="7 8">
    <name type="scientific">Piscinibacter gummiphilus</name>
    <dbReference type="NCBI Taxonomy" id="946333"/>
    <lineage>
        <taxon>Bacteria</taxon>
        <taxon>Pseudomonadati</taxon>
        <taxon>Pseudomonadota</taxon>
        <taxon>Betaproteobacteria</taxon>
        <taxon>Burkholderiales</taxon>
        <taxon>Sphaerotilaceae</taxon>
        <taxon>Piscinibacter</taxon>
    </lineage>
</organism>
<evidence type="ECO:0000256" key="4">
    <source>
        <dbReference type="SAM" id="MobiDB-lite"/>
    </source>
</evidence>
<reference evidence="7 8" key="1">
    <citation type="submission" date="2016-04" db="EMBL/GenBank/DDBJ databases">
        <title>Complete genome sequence of natural rubber-degrading, novel Gram-negative bacterium, Rhizobacter gummiphilus strain NS21.</title>
        <authorList>
            <person name="Tabata M."/>
            <person name="Kasai D."/>
            <person name="Fukuda M."/>
        </authorList>
    </citation>
    <scope>NUCLEOTIDE SEQUENCE [LARGE SCALE GENOMIC DNA]</scope>
    <source>
        <strain evidence="7 8">NS21</strain>
    </source>
</reference>
<dbReference type="InterPro" id="IPR005467">
    <property type="entry name" value="His_kinase_dom"/>
</dbReference>
<protein>
    <recommendedName>
        <fullName evidence="2">histidine kinase</fullName>
        <ecNumber evidence="2">2.7.13.3</ecNumber>
    </recommendedName>
</protein>
<feature type="transmembrane region" description="Helical" evidence="5">
    <location>
        <begin position="184"/>
        <end position="203"/>
    </location>
</feature>
<evidence type="ECO:0000256" key="5">
    <source>
        <dbReference type="SAM" id="Phobius"/>
    </source>
</evidence>
<feature type="transmembrane region" description="Helical" evidence="5">
    <location>
        <begin position="99"/>
        <end position="118"/>
    </location>
</feature>
<feature type="region of interest" description="Disordered" evidence="4">
    <location>
        <begin position="1"/>
        <end position="34"/>
    </location>
</feature>
<dbReference type="Pfam" id="PF02518">
    <property type="entry name" value="HATPase_c"/>
    <property type="match status" value="1"/>
</dbReference>
<keyword evidence="5" id="KW-1133">Transmembrane helix</keyword>
<dbReference type="OrthoDB" id="9815750at2"/>
<dbReference type="GO" id="GO:0000155">
    <property type="term" value="F:phosphorelay sensor kinase activity"/>
    <property type="evidence" value="ECO:0007669"/>
    <property type="project" value="InterPro"/>
</dbReference>
<dbReference type="EMBL" id="CP015118">
    <property type="protein sequence ID" value="ARN24036.1"/>
    <property type="molecule type" value="Genomic_DNA"/>
</dbReference>
<dbReference type="InterPro" id="IPR003661">
    <property type="entry name" value="HisK_dim/P_dom"/>
</dbReference>
<dbReference type="SUPFAM" id="SSF47384">
    <property type="entry name" value="Homodimeric domain of signal transducing histidine kinase"/>
    <property type="match status" value="1"/>
</dbReference>
<evidence type="ECO:0000259" key="6">
    <source>
        <dbReference type="PROSITE" id="PS50109"/>
    </source>
</evidence>
<keyword evidence="7" id="KW-0808">Transferase</keyword>
<gene>
    <name evidence="7" type="ORF">A4W93_24120</name>
</gene>
<name>A0A1W6LII3_9BURK</name>
<evidence type="ECO:0000313" key="7">
    <source>
        <dbReference type="EMBL" id="ARN24036.1"/>
    </source>
</evidence>
<dbReference type="InterPro" id="IPR004358">
    <property type="entry name" value="Sig_transdc_His_kin-like_C"/>
</dbReference>
<dbReference type="CDD" id="cd00082">
    <property type="entry name" value="HisKA"/>
    <property type="match status" value="1"/>
</dbReference>
<dbReference type="SUPFAM" id="SSF55874">
    <property type="entry name" value="ATPase domain of HSP90 chaperone/DNA topoisomerase II/histidine kinase"/>
    <property type="match status" value="1"/>
</dbReference>
<keyword evidence="5" id="KW-0472">Membrane</keyword>
<dbReference type="AlphaFoldDB" id="A0A1W6LII3"/>
<dbReference type="InterPro" id="IPR003594">
    <property type="entry name" value="HATPase_dom"/>
</dbReference>
<evidence type="ECO:0000256" key="1">
    <source>
        <dbReference type="ARBA" id="ARBA00000085"/>
    </source>
</evidence>
<dbReference type="Gene3D" id="3.30.450.20">
    <property type="entry name" value="PAS domain"/>
    <property type="match status" value="1"/>
</dbReference>
<dbReference type="STRING" id="946333.A4W93_24120"/>
<dbReference type="InterPro" id="IPR035965">
    <property type="entry name" value="PAS-like_dom_sf"/>
</dbReference>
<dbReference type="CDD" id="cd00075">
    <property type="entry name" value="HATPase"/>
    <property type="match status" value="1"/>
</dbReference>
<evidence type="ECO:0000313" key="8">
    <source>
        <dbReference type="Proteomes" id="UP000193427"/>
    </source>
</evidence>
<dbReference type="InterPro" id="IPR036890">
    <property type="entry name" value="HATPase_C_sf"/>
</dbReference>
<feature type="transmembrane region" description="Helical" evidence="5">
    <location>
        <begin position="73"/>
        <end position="93"/>
    </location>
</feature>
<feature type="transmembrane region" description="Helical" evidence="5">
    <location>
        <begin position="138"/>
        <end position="155"/>
    </location>
</feature>
<dbReference type="PRINTS" id="PR00344">
    <property type="entry name" value="BCTRLSENSOR"/>
</dbReference>
<keyword evidence="8" id="KW-1185">Reference proteome</keyword>
<dbReference type="InterPro" id="IPR036097">
    <property type="entry name" value="HisK_dim/P_sf"/>
</dbReference>
<dbReference type="Pfam" id="PF25323">
    <property type="entry name" value="6TM_PilS"/>
    <property type="match status" value="1"/>
</dbReference>
<dbReference type="PROSITE" id="PS50109">
    <property type="entry name" value="HIS_KIN"/>
    <property type="match status" value="1"/>
</dbReference>
<keyword evidence="7" id="KW-0418">Kinase</keyword>
<dbReference type="Proteomes" id="UP000193427">
    <property type="component" value="Chromosome"/>
</dbReference>
<feature type="domain" description="Histidine kinase" evidence="6">
    <location>
        <begin position="389"/>
        <end position="603"/>
    </location>
</feature>
<dbReference type="Pfam" id="PF00512">
    <property type="entry name" value="HisKA"/>
    <property type="match status" value="1"/>
</dbReference>
<dbReference type="SMART" id="SM00387">
    <property type="entry name" value="HATPase_c"/>
    <property type="match status" value="1"/>
</dbReference>
<dbReference type="Gene3D" id="1.10.287.130">
    <property type="match status" value="1"/>
</dbReference>
<dbReference type="SUPFAM" id="SSF55785">
    <property type="entry name" value="PYP-like sensor domain (PAS domain)"/>
    <property type="match status" value="1"/>
</dbReference>
<dbReference type="Gene3D" id="3.30.565.10">
    <property type="entry name" value="Histidine kinase-like ATPase, C-terminal domain"/>
    <property type="match status" value="1"/>
</dbReference>
<dbReference type="PANTHER" id="PTHR43065">
    <property type="entry name" value="SENSOR HISTIDINE KINASE"/>
    <property type="match status" value="1"/>
</dbReference>
<feature type="transmembrane region" description="Helical" evidence="5">
    <location>
        <begin position="215"/>
        <end position="234"/>
    </location>
</feature>